<dbReference type="NCBIfam" id="NF004133">
    <property type="entry name" value="PRK05618.2-4"/>
    <property type="match status" value="1"/>
</dbReference>
<organism evidence="9 10">
    <name type="scientific">Thalassorhabdus alkalitolerans</name>
    <dbReference type="NCBI Taxonomy" id="2282697"/>
    <lineage>
        <taxon>Bacteria</taxon>
        <taxon>Bacillati</taxon>
        <taxon>Bacillota</taxon>
        <taxon>Bacilli</taxon>
        <taxon>Bacillales</taxon>
        <taxon>Bacillaceae</taxon>
        <taxon>Thalassorhabdus</taxon>
    </lineage>
</organism>
<keyword evidence="4 5" id="KW-0687">Ribonucleoprotein</keyword>
<dbReference type="InterPro" id="IPR029751">
    <property type="entry name" value="Ribosomal_L25_dom"/>
</dbReference>
<dbReference type="SUPFAM" id="SSF50715">
    <property type="entry name" value="Ribosomal protein L25-like"/>
    <property type="match status" value="1"/>
</dbReference>
<comment type="caution">
    <text evidence="9">The sequence shown here is derived from an EMBL/GenBank/DDBJ whole genome shotgun (WGS) entry which is preliminary data.</text>
</comment>
<evidence type="ECO:0000256" key="4">
    <source>
        <dbReference type="ARBA" id="ARBA00023274"/>
    </source>
</evidence>
<reference evidence="10" key="1">
    <citation type="journal article" date="2019" name="Int. J. Syst. Evol. Microbiol.">
        <title>The Global Catalogue of Microorganisms (GCM) 10K type strain sequencing project: providing services to taxonomists for standard genome sequencing and annotation.</title>
        <authorList>
            <consortium name="The Broad Institute Genomics Platform"/>
            <consortium name="The Broad Institute Genome Sequencing Center for Infectious Disease"/>
            <person name="Wu L."/>
            <person name="Ma J."/>
        </authorList>
    </citation>
    <scope>NUCLEOTIDE SEQUENCE [LARGE SCALE GENOMIC DNA]</scope>
    <source>
        <strain evidence="10">CECT 7184</strain>
    </source>
</reference>
<comment type="similarity">
    <text evidence="5">Belongs to the bacterial ribosomal protein bL25 family. CTC subfamily.</text>
</comment>
<dbReference type="InterPro" id="IPR020930">
    <property type="entry name" value="Ribosomal_uL5_bac-type"/>
</dbReference>
<evidence type="ECO:0000256" key="2">
    <source>
        <dbReference type="ARBA" id="ARBA00022884"/>
    </source>
</evidence>
<evidence type="ECO:0000313" key="9">
    <source>
        <dbReference type="EMBL" id="MFC5714456.1"/>
    </source>
</evidence>
<comment type="function">
    <text evidence="5">This is one of the proteins that binds to the 5S RNA in the ribosome where it forms part of the central protuberance.</text>
</comment>
<evidence type="ECO:0000256" key="3">
    <source>
        <dbReference type="ARBA" id="ARBA00022980"/>
    </source>
</evidence>
<dbReference type="RefSeq" id="WP_054637343.1">
    <property type="nucleotide sequence ID" value="NZ_JBHSOZ010000017.1"/>
</dbReference>
<sequence>MSAVLEAKSRTDLKRSATRKLRVEGFVPGVLYGKKVESTPVAVENVDFIKTIREVGRNGIVELEVESTGKKHKVIAHDIQVDPLKDHIMHIDFFEVDLDAEMDADVTVSLTGEAPGEKEGGIVSHLLYNITVRAKPEDFPEEITVDISELNIGDSIQVDALKSGRNFEILGEPDETVVTVLPPQEEEEPAAEEGGEPELVGEEGAEESGEDASEDNNDSNQ</sequence>
<name>A0ABW0YRQ2_9BACI</name>
<dbReference type="PANTHER" id="PTHR33284">
    <property type="entry name" value="RIBOSOMAL PROTEIN L25/GLN-TRNA SYNTHETASE, ANTI-CODON-BINDING DOMAIN-CONTAINING PROTEIN"/>
    <property type="match status" value="1"/>
</dbReference>
<protein>
    <recommendedName>
        <fullName evidence="5">Large ribosomal subunit protein bL25</fullName>
    </recommendedName>
    <alternativeName>
        <fullName evidence="5">General stress protein CTC</fullName>
    </alternativeName>
</protein>
<gene>
    <name evidence="5" type="primary">rplY</name>
    <name evidence="5" type="synonym">ctc</name>
    <name evidence="9" type="ORF">ACFPU1_17055</name>
</gene>
<dbReference type="Gene3D" id="2.170.120.20">
    <property type="entry name" value="Ribosomal protein L25, beta domain"/>
    <property type="match status" value="1"/>
</dbReference>
<dbReference type="InterPro" id="IPR037121">
    <property type="entry name" value="Ribosomal_bL25_C"/>
</dbReference>
<dbReference type="GO" id="GO:0005840">
    <property type="term" value="C:ribosome"/>
    <property type="evidence" value="ECO:0007669"/>
    <property type="project" value="UniProtKB-KW"/>
</dbReference>
<dbReference type="Gene3D" id="2.40.240.10">
    <property type="entry name" value="Ribosomal Protein L25, Chain P"/>
    <property type="match status" value="1"/>
</dbReference>
<dbReference type="InterPro" id="IPR020056">
    <property type="entry name" value="Rbsml_bL25/Gln-tRNA_synth_N"/>
</dbReference>
<comment type="subunit">
    <text evidence="5">Part of the 50S ribosomal subunit; part of the 5S rRNA/L5/L18/L25 subcomplex. Contacts the 5S rRNA. Binds to the 5S rRNA independently of L5 and L18.</text>
</comment>
<dbReference type="InterPro" id="IPR020057">
    <property type="entry name" value="Ribosomal_bL25_b-dom"/>
</dbReference>
<dbReference type="Proteomes" id="UP001596142">
    <property type="component" value="Unassembled WGS sequence"/>
</dbReference>
<evidence type="ECO:0000256" key="6">
    <source>
        <dbReference type="SAM" id="MobiDB-lite"/>
    </source>
</evidence>
<keyword evidence="2 5" id="KW-0694">RNA-binding</keyword>
<keyword evidence="3 5" id="KW-0689">Ribosomal protein</keyword>
<evidence type="ECO:0000259" key="7">
    <source>
        <dbReference type="Pfam" id="PF01386"/>
    </source>
</evidence>
<dbReference type="EMBL" id="JBHSOZ010000017">
    <property type="protein sequence ID" value="MFC5714456.1"/>
    <property type="molecule type" value="Genomic_DNA"/>
</dbReference>
<evidence type="ECO:0000313" key="10">
    <source>
        <dbReference type="Proteomes" id="UP001596142"/>
    </source>
</evidence>
<evidence type="ECO:0000259" key="8">
    <source>
        <dbReference type="Pfam" id="PF14693"/>
    </source>
</evidence>
<dbReference type="InterPro" id="IPR011035">
    <property type="entry name" value="Ribosomal_bL25/Gln-tRNA_synth"/>
</dbReference>
<evidence type="ECO:0000256" key="5">
    <source>
        <dbReference type="HAMAP-Rule" id="MF_01334"/>
    </source>
</evidence>
<dbReference type="Pfam" id="PF14693">
    <property type="entry name" value="Ribosomal_TL5_C"/>
    <property type="match status" value="1"/>
</dbReference>
<evidence type="ECO:0000256" key="1">
    <source>
        <dbReference type="ARBA" id="ARBA00022730"/>
    </source>
</evidence>
<accession>A0ABW0YRQ2</accession>
<dbReference type="NCBIfam" id="TIGR00731">
    <property type="entry name" value="bL25_bact_ctc"/>
    <property type="match status" value="1"/>
</dbReference>
<feature type="domain" description="Large ribosomal subunit protein bL25 beta" evidence="8">
    <location>
        <begin position="102"/>
        <end position="184"/>
    </location>
</feature>
<dbReference type="CDD" id="cd00495">
    <property type="entry name" value="Ribosomal_L25_TL5_CTC"/>
    <property type="match status" value="1"/>
</dbReference>
<dbReference type="InterPro" id="IPR001021">
    <property type="entry name" value="Ribosomal_bL25_long"/>
</dbReference>
<feature type="region of interest" description="Disordered" evidence="6">
    <location>
        <begin position="173"/>
        <end position="221"/>
    </location>
</feature>
<proteinExistence type="inferred from homology"/>
<feature type="domain" description="Large ribosomal subunit protein bL25 L25" evidence="7">
    <location>
        <begin position="5"/>
        <end position="93"/>
    </location>
</feature>
<keyword evidence="1 5" id="KW-0699">rRNA-binding</keyword>
<feature type="compositionally biased region" description="Acidic residues" evidence="6">
    <location>
        <begin position="184"/>
        <end position="221"/>
    </location>
</feature>
<dbReference type="HAMAP" id="MF_01334">
    <property type="entry name" value="Ribosomal_bL25_CTC"/>
    <property type="match status" value="1"/>
</dbReference>
<dbReference type="Pfam" id="PF01386">
    <property type="entry name" value="Ribosomal_L25p"/>
    <property type="match status" value="1"/>
</dbReference>
<keyword evidence="10" id="KW-1185">Reference proteome</keyword>
<dbReference type="PANTHER" id="PTHR33284:SF1">
    <property type="entry name" value="RIBOSOMAL PROTEIN L25_GLN-TRNA SYNTHETASE, ANTI-CODON-BINDING DOMAIN-CONTAINING PROTEIN"/>
    <property type="match status" value="1"/>
</dbReference>